<dbReference type="Pfam" id="PF11755">
    <property type="entry name" value="DUF3311"/>
    <property type="match status" value="1"/>
</dbReference>
<keyword evidence="2" id="KW-1133">Transmembrane helix</keyword>
<evidence type="ECO:0000313" key="4">
    <source>
        <dbReference type="Proteomes" id="UP000323505"/>
    </source>
</evidence>
<dbReference type="InterPro" id="IPR021741">
    <property type="entry name" value="DUF3311"/>
</dbReference>
<accession>A0A5D3F828</accession>
<evidence type="ECO:0000256" key="1">
    <source>
        <dbReference type="SAM" id="MobiDB-lite"/>
    </source>
</evidence>
<organism evidence="3 4">
    <name type="scientific">Actinomadura decatromicini</name>
    <dbReference type="NCBI Taxonomy" id="2604572"/>
    <lineage>
        <taxon>Bacteria</taxon>
        <taxon>Bacillati</taxon>
        <taxon>Actinomycetota</taxon>
        <taxon>Actinomycetes</taxon>
        <taxon>Streptosporangiales</taxon>
        <taxon>Thermomonosporaceae</taxon>
        <taxon>Actinomadura</taxon>
    </lineage>
</organism>
<feature type="transmembrane region" description="Helical" evidence="2">
    <location>
        <begin position="74"/>
        <end position="95"/>
    </location>
</feature>
<evidence type="ECO:0000256" key="2">
    <source>
        <dbReference type="SAM" id="Phobius"/>
    </source>
</evidence>
<feature type="transmembrane region" description="Helical" evidence="2">
    <location>
        <begin position="42"/>
        <end position="62"/>
    </location>
</feature>
<dbReference type="Proteomes" id="UP000323505">
    <property type="component" value="Unassembled WGS sequence"/>
</dbReference>
<name>A0A5D3F828_9ACTN</name>
<proteinExistence type="predicted"/>
<gene>
    <name evidence="3" type="ORF">FXF68_35160</name>
</gene>
<evidence type="ECO:0000313" key="3">
    <source>
        <dbReference type="EMBL" id="TYK43966.1"/>
    </source>
</evidence>
<comment type="caution">
    <text evidence="3">The sequence shown here is derived from an EMBL/GenBank/DDBJ whole genome shotgun (WGS) entry which is preliminary data.</text>
</comment>
<keyword evidence="2" id="KW-0472">Membrane</keyword>
<keyword evidence="4" id="KW-1185">Reference proteome</keyword>
<protein>
    <submittedName>
        <fullName evidence="3">DUF3311 domain-containing protein</fullName>
    </submittedName>
</protein>
<dbReference type="AlphaFoldDB" id="A0A5D3F828"/>
<feature type="compositionally biased region" description="Polar residues" evidence="1">
    <location>
        <begin position="23"/>
        <end position="35"/>
    </location>
</feature>
<reference evidence="3 4" key="1">
    <citation type="submission" date="2019-08" db="EMBL/GenBank/DDBJ databases">
        <title>Actinomadura sp. nov. CYP1-5 isolated from mountain soil.</title>
        <authorList>
            <person name="Songsumanus A."/>
            <person name="Kuncharoen N."/>
            <person name="Kudo T."/>
            <person name="Yuki M."/>
            <person name="Igarashi Y."/>
            <person name="Tanasupawat S."/>
        </authorList>
    </citation>
    <scope>NUCLEOTIDE SEQUENCE [LARGE SCALE GENOMIC DNA]</scope>
    <source>
        <strain evidence="3 4">CYP1-5</strain>
    </source>
</reference>
<dbReference type="EMBL" id="VSRQ01000009">
    <property type="protein sequence ID" value="TYK43966.1"/>
    <property type="molecule type" value="Genomic_DNA"/>
</dbReference>
<feature type="region of interest" description="Disordered" evidence="1">
    <location>
        <begin position="1"/>
        <end position="39"/>
    </location>
</feature>
<sequence>MNESSAAPNDLPHPAQTPHAALPNQSATSTRTAQPARSGRRWAAGVCLAVPVVALLGVPWYAGTDVHLAGVRLFYWYQFAWVPGSVVFMVAAYLLRGGRDHE</sequence>
<keyword evidence="2" id="KW-0812">Transmembrane</keyword>